<dbReference type="Pfam" id="PF00059">
    <property type="entry name" value="Lectin_C"/>
    <property type="match status" value="1"/>
</dbReference>
<evidence type="ECO:0000313" key="3">
    <source>
        <dbReference type="EnsemblMetazoa" id="XP_038045986.1"/>
    </source>
</evidence>
<evidence type="ECO:0000259" key="2">
    <source>
        <dbReference type="PROSITE" id="PS50041"/>
    </source>
</evidence>
<keyword evidence="1" id="KW-1015">Disulfide bond</keyword>
<reference evidence="3" key="1">
    <citation type="submission" date="2022-11" db="UniProtKB">
        <authorList>
            <consortium name="EnsemblMetazoa"/>
        </authorList>
    </citation>
    <scope>IDENTIFICATION</scope>
</reference>
<dbReference type="GeneID" id="119720393"/>
<dbReference type="PANTHER" id="PTHR22803">
    <property type="entry name" value="MANNOSE, PHOSPHOLIPASE, LECTIN RECEPTOR RELATED"/>
    <property type="match status" value="1"/>
</dbReference>
<dbReference type="PROSITE" id="PS00615">
    <property type="entry name" value="C_TYPE_LECTIN_1"/>
    <property type="match status" value="1"/>
</dbReference>
<sequence>MTDDLDVIRVPVIVANCPPGRITEDLYASAGGVRTIANQPNRTFAAQNGIVKCGGSWQQLGEKCFLAVAGSNRDWKDARSDCQTRAGTDLAVIPDQATTTFLQSMLAGVTSQYWVGLHDLPNENDFRWVDGQSLIDTNYTNWAPNQPNNGWLFSEDCVTFKPSNGKWNDAACDFGTRPYICERNSCK</sequence>
<dbReference type="Gene3D" id="3.10.100.10">
    <property type="entry name" value="Mannose-Binding Protein A, subunit A"/>
    <property type="match status" value="1"/>
</dbReference>
<dbReference type="SUPFAM" id="SSF56436">
    <property type="entry name" value="C-type lectin-like"/>
    <property type="match status" value="1"/>
</dbReference>
<accession>A0A913Z4Q5</accession>
<proteinExistence type="predicted"/>
<evidence type="ECO:0000256" key="1">
    <source>
        <dbReference type="ARBA" id="ARBA00023157"/>
    </source>
</evidence>
<dbReference type="OrthoDB" id="6285913at2759"/>
<dbReference type="InterPro" id="IPR001304">
    <property type="entry name" value="C-type_lectin-like"/>
</dbReference>
<dbReference type="SMART" id="SM00034">
    <property type="entry name" value="CLECT"/>
    <property type="match status" value="1"/>
</dbReference>
<dbReference type="InterPro" id="IPR018378">
    <property type="entry name" value="C-type_lectin_CS"/>
</dbReference>
<dbReference type="EnsemblMetazoa" id="XM_038190058.1">
    <property type="protein sequence ID" value="XP_038045986.1"/>
    <property type="gene ID" value="LOC119720393"/>
</dbReference>
<dbReference type="InterPro" id="IPR016186">
    <property type="entry name" value="C-type_lectin-like/link_sf"/>
</dbReference>
<evidence type="ECO:0000313" key="4">
    <source>
        <dbReference type="Proteomes" id="UP000887568"/>
    </source>
</evidence>
<feature type="domain" description="C-type lectin" evidence="2">
    <location>
        <begin position="60"/>
        <end position="173"/>
    </location>
</feature>
<dbReference type="AlphaFoldDB" id="A0A913Z4Q5"/>
<dbReference type="OMA" id="IANQPNR"/>
<organism evidence="3 4">
    <name type="scientific">Patiria miniata</name>
    <name type="common">Bat star</name>
    <name type="synonym">Asterina miniata</name>
    <dbReference type="NCBI Taxonomy" id="46514"/>
    <lineage>
        <taxon>Eukaryota</taxon>
        <taxon>Metazoa</taxon>
        <taxon>Echinodermata</taxon>
        <taxon>Eleutherozoa</taxon>
        <taxon>Asterozoa</taxon>
        <taxon>Asteroidea</taxon>
        <taxon>Valvatacea</taxon>
        <taxon>Valvatida</taxon>
        <taxon>Asterinidae</taxon>
        <taxon>Patiria</taxon>
    </lineage>
</organism>
<dbReference type="InterPro" id="IPR050111">
    <property type="entry name" value="C-type_lectin/snaclec_domain"/>
</dbReference>
<protein>
    <recommendedName>
        <fullName evidence="2">C-type lectin domain-containing protein</fullName>
    </recommendedName>
</protein>
<dbReference type="InterPro" id="IPR016187">
    <property type="entry name" value="CTDL_fold"/>
</dbReference>
<name>A0A913Z4Q5_PATMI</name>
<keyword evidence="4" id="KW-1185">Reference proteome</keyword>
<dbReference type="RefSeq" id="XP_038045986.1">
    <property type="nucleotide sequence ID" value="XM_038190058.1"/>
</dbReference>
<dbReference type="Proteomes" id="UP000887568">
    <property type="component" value="Unplaced"/>
</dbReference>
<dbReference type="PROSITE" id="PS50041">
    <property type="entry name" value="C_TYPE_LECTIN_2"/>
    <property type="match status" value="1"/>
</dbReference>